<dbReference type="Gene3D" id="3.50.50.60">
    <property type="entry name" value="FAD/NAD(P)-binding domain"/>
    <property type="match status" value="1"/>
</dbReference>
<reference evidence="8" key="1">
    <citation type="submission" date="2023-03" db="EMBL/GenBank/DDBJ databases">
        <title>Massive genome expansion in bonnet fungi (Mycena s.s.) driven by repeated elements and novel gene families across ecological guilds.</title>
        <authorList>
            <consortium name="Lawrence Berkeley National Laboratory"/>
            <person name="Harder C.B."/>
            <person name="Miyauchi S."/>
            <person name="Viragh M."/>
            <person name="Kuo A."/>
            <person name="Thoen E."/>
            <person name="Andreopoulos B."/>
            <person name="Lu D."/>
            <person name="Skrede I."/>
            <person name="Drula E."/>
            <person name="Henrissat B."/>
            <person name="Morin E."/>
            <person name="Kohler A."/>
            <person name="Barry K."/>
            <person name="LaButti K."/>
            <person name="Morin E."/>
            <person name="Salamov A."/>
            <person name="Lipzen A."/>
            <person name="Mereny Z."/>
            <person name="Hegedus B."/>
            <person name="Baldrian P."/>
            <person name="Stursova M."/>
            <person name="Weitz H."/>
            <person name="Taylor A."/>
            <person name="Grigoriev I.V."/>
            <person name="Nagy L.G."/>
            <person name="Martin F."/>
            <person name="Kauserud H."/>
        </authorList>
    </citation>
    <scope>NUCLEOTIDE SEQUENCE</scope>
    <source>
        <strain evidence="8">CBHHK002</strain>
    </source>
</reference>
<dbReference type="AlphaFoldDB" id="A0AAD6ZKR3"/>
<dbReference type="PRINTS" id="PR00420">
    <property type="entry name" value="RNGMNOXGNASE"/>
</dbReference>
<dbReference type="InterPro" id="IPR036188">
    <property type="entry name" value="FAD/NAD-bd_sf"/>
</dbReference>
<dbReference type="PANTHER" id="PTHR43004:SF19">
    <property type="entry name" value="BINDING MONOOXYGENASE, PUTATIVE (JCVI)-RELATED"/>
    <property type="match status" value="1"/>
</dbReference>
<organism evidence="8 9">
    <name type="scientific">Mycena albidolilacea</name>
    <dbReference type="NCBI Taxonomy" id="1033008"/>
    <lineage>
        <taxon>Eukaryota</taxon>
        <taxon>Fungi</taxon>
        <taxon>Dikarya</taxon>
        <taxon>Basidiomycota</taxon>
        <taxon>Agaricomycotina</taxon>
        <taxon>Agaricomycetes</taxon>
        <taxon>Agaricomycetidae</taxon>
        <taxon>Agaricales</taxon>
        <taxon>Marasmiineae</taxon>
        <taxon>Mycenaceae</taxon>
        <taxon>Mycena</taxon>
    </lineage>
</organism>
<evidence type="ECO:0000256" key="1">
    <source>
        <dbReference type="ARBA" id="ARBA00001974"/>
    </source>
</evidence>
<evidence type="ECO:0000256" key="4">
    <source>
        <dbReference type="ARBA" id="ARBA00022827"/>
    </source>
</evidence>
<keyword evidence="3" id="KW-0285">Flavoprotein</keyword>
<keyword evidence="4" id="KW-0274">FAD</keyword>
<dbReference type="Pfam" id="PF07976">
    <property type="entry name" value="Phe_hydrox_dim"/>
    <property type="match status" value="1"/>
</dbReference>
<name>A0AAD6ZKR3_9AGAR</name>
<dbReference type="Gene3D" id="3.40.30.20">
    <property type="match status" value="1"/>
</dbReference>
<feature type="domain" description="Phenol hydroxylase-like C-terminal dimerisation" evidence="7">
    <location>
        <begin position="500"/>
        <end position="545"/>
    </location>
</feature>
<dbReference type="PANTHER" id="PTHR43004">
    <property type="entry name" value="TRK SYSTEM POTASSIUM UPTAKE PROTEIN"/>
    <property type="match status" value="1"/>
</dbReference>
<comment type="similarity">
    <text evidence="2">Belongs to the PheA/TfdB FAD monooxygenase family.</text>
</comment>
<dbReference type="InterPro" id="IPR050641">
    <property type="entry name" value="RIFMO-like"/>
</dbReference>
<evidence type="ECO:0000256" key="3">
    <source>
        <dbReference type="ARBA" id="ARBA00022630"/>
    </source>
</evidence>
<dbReference type="SUPFAM" id="SSF52833">
    <property type="entry name" value="Thioredoxin-like"/>
    <property type="match status" value="1"/>
</dbReference>
<evidence type="ECO:0000313" key="8">
    <source>
        <dbReference type="EMBL" id="KAJ7326197.1"/>
    </source>
</evidence>
<feature type="domain" description="FAD-binding" evidence="6">
    <location>
        <begin position="6"/>
        <end position="353"/>
    </location>
</feature>
<protein>
    <submittedName>
        <fullName evidence="8">FAD binding domain-containing protein</fullName>
    </submittedName>
</protein>
<dbReference type="SUPFAM" id="SSF51905">
    <property type="entry name" value="FAD/NAD(P)-binding domain"/>
    <property type="match status" value="1"/>
</dbReference>
<dbReference type="GO" id="GO:0071949">
    <property type="term" value="F:FAD binding"/>
    <property type="evidence" value="ECO:0007669"/>
    <property type="project" value="InterPro"/>
</dbReference>
<comment type="cofactor">
    <cofactor evidence="1">
        <name>FAD</name>
        <dbReference type="ChEBI" id="CHEBI:57692"/>
    </cofactor>
</comment>
<dbReference type="EMBL" id="JARIHO010000042">
    <property type="protein sequence ID" value="KAJ7326197.1"/>
    <property type="molecule type" value="Genomic_DNA"/>
</dbReference>
<evidence type="ECO:0000259" key="7">
    <source>
        <dbReference type="Pfam" id="PF07976"/>
    </source>
</evidence>
<dbReference type="GO" id="GO:0016709">
    <property type="term" value="F:oxidoreductase activity, acting on paired donors, with incorporation or reduction of molecular oxygen, NAD(P)H as one donor, and incorporation of one atom of oxygen"/>
    <property type="evidence" value="ECO:0007669"/>
    <property type="project" value="UniProtKB-ARBA"/>
</dbReference>
<proteinExistence type="inferred from homology"/>
<keyword evidence="9" id="KW-1185">Reference proteome</keyword>
<evidence type="ECO:0000313" key="9">
    <source>
        <dbReference type="Proteomes" id="UP001218218"/>
    </source>
</evidence>
<keyword evidence="5" id="KW-0560">Oxidoreductase</keyword>
<comment type="caution">
    <text evidence="8">The sequence shown here is derived from an EMBL/GenBank/DDBJ whole genome shotgun (WGS) entry which is preliminary data.</text>
</comment>
<dbReference type="Gene3D" id="3.30.70.2450">
    <property type="match status" value="1"/>
</dbReference>
<evidence type="ECO:0000256" key="5">
    <source>
        <dbReference type="ARBA" id="ARBA00023002"/>
    </source>
</evidence>
<sequence length="546" mass="59217">MANPSILIAGAGPSGLILALFLLKNGVSVRIIDKEVKHRIGSRGSGVQPRTLELYDILDILPDILAAGEPTPPMATYAPGEIKPTKTVRLSEPLERSPDMPHPNAFIIPQDLHEEILRAHLQKLSCSVELGSELRSFEQFPDNVIAHIVKTDSDGNQLEESTSFDWLIGTDGARGVVRKQLGLSFLGETREEQYIALGDIVVEGVDPKLWHIWHQPPQLMALRSGGSSSNVFMFAYTGRSEKLANKTITREEFIEEFYAITGRRDITFGPATWLSNYRPNMRMVDNMRVGRVFVAGDAAHCHSPTGGQGLNSSVQDVANLGWKLALVHKGLASPTLLDTYSEERLRVIAQMLKLTTELYNKTFTNLGGGGMEDEAWQRGGDLRMLGINYCGSSIVLEDHAPLEGATAYSKSSGGRVQAAYRAPDASGLVSVGGEEAPTTLFSVFSVTAHTILLFGGDETDRARVAEVVGRFPEEVVRTVQLLPQGQTAGDSATSALILEDREGHAYAGYGVPLDRLTAVVVRPDGVVGAVVSGAEGVERYFQKIVL</sequence>
<dbReference type="Proteomes" id="UP001218218">
    <property type="component" value="Unassembled WGS sequence"/>
</dbReference>
<dbReference type="InterPro" id="IPR012941">
    <property type="entry name" value="Phe_hydrox_C_dim_dom"/>
</dbReference>
<dbReference type="InterPro" id="IPR002938">
    <property type="entry name" value="FAD-bd"/>
</dbReference>
<dbReference type="InterPro" id="IPR038220">
    <property type="entry name" value="PHOX_C_sf"/>
</dbReference>
<dbReference type="Pfam" id="PF01494">
    <property type="entry name" value="FAD_binding_3"/>
    <property type="match status" value="1"/>
</dbReference>
<gene>
    <name evidence="8" type="ORF">DFH08DRAFT_1084809</name>
</gene>
<dbReference type="InterPro" id="IPR036249">
    <property type="entry name" value="Thioredoxin-like_sf"/>
</dbReference>
<accession>A0AAD6ZKR3</accession>
<evidence type="ECO:0000259" key="6">
    <source>
        <dbReference type="Pfam" id="PF01494"/>
    </source>
</evidence>
<evidence type="ECO:0000256" key="2">
    <source>
        <dbReference type="ARBA" id="ARBA00007801"/>
    </source>
</evidence>